<accession>A0ABS5ZBP9</accession>
<dbReference type="InterPro" id="IPR008323">
    <property type="entry name" value="UCP033563"/>
</dbReference>
<evidence type="ECO:0000313" key="1">
    <source>
        <dbReference type="EMBL" id="MBU2711482.1"/>
    </source>
</evidence>
<gene>
    <name evidence="1" type="ORF">KCG35_10460</name>
</gene>
<dbReference type="Proteomes" id="UP000690515">
    <property type="component" value="Unassembled WGS sequence"/>
</dbReference>
<organism evidence="1 2">
    <name type="scientific">Zooshikella harenae</name>
    <dbReference type="NCBI Taxonomy" id="2827238"/>
    <lineage>
        <taxon>Bacteria</taxon>
        <taxon>Pseudomonadati</taxon>
        <taxon>Pseudomonadota</taxon>
        <taxon>Gammaproteobacteria</taxon>
        <taxon>Oceanospirillales</taxon>
        <taxon>Zooshikellaceae</taxon>
        <taxon>Zooshikella</taxon>
    </lineage>
</organism>
<dbReference type="RefSeq" id="WP_215819639.1">
    <property type="nucleotide sequence ID" value="NZ_JAGSOY010000020.1"/>
</dbReference>
<dbReference type="Pfam" id="PF06245">
    <property type="entry name" value="DUF1015"/>
    <property type="match status" value="1"/>
</dbReference>
<comment type="caution">
    <text evidence="1">The sequence shown here is derived from an EMBL/GenBank/DDBJ whole genome shotgun (WGS) entry which is preliminary data.</text>
</comment>
<sequence>MLLHQAYQQRNISAKTVLHNNFTMSHLLLYRISGHIKNNYHSSIGISCYYNQSHSHVRSKIVPHEKIDEYHVKEIERTMIYEPINSPCYLVTQSKLFLFNRLSAWFKQYSPTYSVSINGLTHSFIKINNTEYTRQLMSCLNSIEHFMIADGHHRFAAQKQLFHDQGVSPSLPVFITHTTQAVVKSFDLVASMNQQLCWFAFLHHLKKSGLVSCAQTHEDYHILFNGLHASFRINNYENGKQFSDSCLQYMHILNALKTYKGLDGITSEDLIENNVPHNNMNPTNQLRIKIKPPSVSAMYNTALNGSLLPKKSTCFLFKPVEHVTPFLATPGE</sequence>
<proteinExistence type="predicted"/>
<keyword evidence="2" id="KW-1185">Reference proteome</keyword>
<dbReference type="EMBL" id="JAGSOY010000020">
    <property type="protein sequence ID" value="MBU2711482.1"/>
    <property type="molecule type" value="Genomic_DNA"/>
</dbReference>
<name>A0ABS5ZBP9_9GAMM</name>
<protein>
    <submittedName>
        <fullName evidence="1">DUF1015 family protein</fullName>
    </submittedName>
</protein>
<reference evidence="1 2" key="1">
    <citation type="submission" date="2021-04" db="EMBL/GenBank/DDBJ databases">
        <authorList>
            <person name="Pira H."/>
            <person name="Risdian C."/>
            <person name="Wink J."/>
        </authorList>
    </citation>
    <scope>NUCLEOTIDE SEQUENCE [LARGE SCALE GENOMIC DNA]</scope>
    <source>
        <strain evidence="1 2">WH53</strain>
    </source>
</reference>
<dbReference type="PANTHER" id="PTHR36454">
    <property type="entry name" value="LMO2823 PROTEIN"/>
    <property type="match status" value="1"/>
</dbReference>
<dbReference type="PANTHER" id="PTHR36454:SF1">
    <property type="entry name" value="DUF1015 DOMAIN-CONTAINING PROTEIN"/>
    <property type="match status" value="1"/>
</dbReference>
<evidence type="ECO:0000313" key="2">
    <source>
        <dbReference type="Proteomes" id="UP000690515"/>
    </source>
</evidence>